<evidence type="ECO:0000313" key="3">
    <source>
        <dbReference type="Proteomes" id="UP000829354"/>
    </source>
</evidence>
<dbReference type="EMBL" id="CP092625">
    <property type="protein sequence ID" value="UMM40172.1"/>
    <property type="molecule type" value="Genomic_DNA"/>
</dbReference>
<evidence type="ECO:0000313" key="2">
    <source>
        <dbReference type="EMBL" id="UMM40172.1"/>
    </source>
</evidence>
<dbReference type="AlphaFoldDB" id="A0AAE9JRX5"/>
<proteinExistence type="predicted"/>
<feature type="region of interest" description="Disordered" evidence="1">
    <location>
        <begin position="228"/>
        <end position="248"/>
    </location>
</feature>
<reference evidence="2 3" key="1">
    <citation type="submission" date="2022-04" db="EMBL/GenBank/DDBJ databases">
        <title>Chromosome-level reference genomes for two strains of Caenorhabditis briggsae: an improved platform for comparative genomics.</title>
        <authorList>
            <person name="Stevens L."/>
            <person name="Andersen E."/>
        </authorList>
    </citation>
    <scope>NUCLEOTIDE SEQUENCE [LARGE SCALE GENOMIC DNA]</scope>
    <source>
        <strain evidence="2">VX34</strain>
        <tissue evidence="2">Whole-organism</tissue>
    </source>
</reference>
<accession>A0AAE9JRX5</accession>
<organism evidence="2 3">
    <name type="scientific">Caenorhabditis briggsae</name>
    <dbReference type="NCBI Taxonomy" id="6238"/>
    <lineage>
        <taxon>Eukaryota</taxon>
        <taxon>Metazoa</taxon>
        <taxon>Ecdysozoa</taxon>
        <taxon>Nematoda</taxon>
        <taxon>Chromadorea</taxon>
        <taxon>Rhabditida</taxon>
        <taxon>Rhabditina</taxon>
        <taxon>Rhabditomorpha</taxon>
        <taxon>Rhabditoidea</taxon>
        <taxon>Rhabditidae</taxon>
        <taxon>Peloderinae</taxon>
        <taxon>Caenorhabditis</taxon>
    </lineage>
</organism>
<name>A0AAE9JRX5_CAEBR</name>
<dbReference type="Proteomes" id="UP000829354">
    <property type="component" value="Chromosome X"/>
</dbReference>
<feature type="compositionally biased region" description="Low complexity" evidence="1">
    <location>
        <begin position="238"/>
        <end position="248"/>
    </location>
</feature>
<protein>
    <submittedName>
        <fullName evidence="2">Uncharacterized protein</fullName>
    </submittedName>
</protein>
<keyword evidence="3" id="KW-1185">Reference proteome</keyword>
<sequence>MDKEKAAARLKIEKINIIKLISTKILDEMIGVICRSADCQINETLVPYLWRISNCHIDAWYYDHCRELINITGGEKREFLKYTNPIVRGVIEEFEKFIEAKVSNTQKTPDPENFFVAHVLKGSKFVYERSCGFYKMCKFAMAWKNTPLLMEMYKNEVDYIKRSVGAHTIPIYDRLVNRINLDRSEKLDKYLDKSIKDHITRIYVHIVVLPSIKKEDIVKGNADLESSELEKDQKKGKPGFFGFFRKSR</sequence>
<evidence type="ECO:0000256" key="1">
    <source>
        <dbReference type="SAM" id="MobiDB-lite"/>
    </source>
</evidence>
<gene>
    <name evidence="2" type="ORF">L5515_016910</name>
</gene>